<evidence type="ECO:0000256" key="1">
    <source>
        <dbReference type="ARBA" id="ARBA00010199"/>
    </source>
</evidence>
<protein>
    <submittedName>
        <fullName evidence="2">Uncharacterized protein</fullName>
    </submittedName>
</protein>
<gene>
    <name evidence="2" type="ORF">GSONMT00014625001</name>
</gene>
<dbReference type="PaxDb" id="8022-A0A060YWY0"/>
<dbReference type="InterPro" id="IPR002528">
    <property type="entry name" value="MATE_fam"/>
</dbReference>
<reference evidence="2" key="2">
    <citation type="submission" date="2014-03" db="EMBL/GenBank/DDBJ databases">
        <authorList>
            <person name="Genoscope - CEA"/>
        </authorList>
    </citation>
    <scope>NUCLEOTIDE SEQUENCE</scope>
</reference>
<evidence type="ECO:0000313" key="3">
    <source>
        <dbReference type="Proteomes" id="UP000193380"/>
    </source>
</evidence>
<dbReference type="AlphaFoldDB" id="A0A060YWY0"/>
<dbReference type="Pfam" id="PF01554">
    <property type="entry name" value="MatE"/>
    <property type="match status" value="1"/>
</dbReference>
<proteinExistence type="inferred from homology"/>
<dbReference type="Proteomes" id="UP000193380">
    <property type="component" value="Unassembled WGS sequence"/>
</dbReference>
<dbReference type="GO" id="GO:0015297">
    <property type="term" value="F:antiporter activity"/>
    <property type="evidence" value="ECO:0007669"/>
    <property type="project" value="InterPro"/>
</dbReference>
<dbReference type="GO" id="GO:0016020">
    <property type="term" value="C:membrane"/>
    <property type="evidence" value="ECO:0007669"/>
    <property type="project" value="InterPro"/>
</dbReference>
<evidence type="ECO:0000313" key="2">
    <source>
        <dbReference type="EMBL" id="CDQ93545.1"/>
    </source>
</evidence>
<dbReference type="EMBL" id="FR915431">
    <property type="protein sequence ID" value="CDQ93545.1"/>
    <property type="molecule type" value="Genomic_DNA"/>
</dbReference>
<dbReference type="GO" id="GO:0042910">
    <property type="term" value="F:xenobiotic transmembrane transporter activity"/>
    <property type="evidence" value="ECO:0007669"/>
    <property type="project" value="InterPro"/>
</dbReference>
<organism evidence="2 3">
    <name type="scientific">Oncorhynchus mykiss</name>
    <name type="common">Rainbow trout</name>
    <name type="synonym">Salmo gairdneri</name>
    <dbReference type="NCBI Taxonomy" id="8022"/>
    <lineage>
        <taxon>Eukaryota</taxon>
        <taxon>Metazoa</taxon>
        <taxon>Chordata</taxon>
        <taxon>Craniata</taxon>
        <taxon>Vertebrata</taxon>
        <taxon>Euteleostomi</taxon>
        <taxon>Actinopterygii</taxon>
        <taxon>Neopterygii</taxon>
        <taxon>Teleostei</taxon>
        <taxon>Protacanthopterygii</taxon>
        <taxon>Salmoniformes</taxon>
        <taxon>Salmonidae</taxon>
        <taxon>Salmoninae</taxon>
        <taxon>Oncorhynchus</taxon>
    </lineage>
</organism>
<dbReference type="STRING" id="8022.A0A060YWY0"/>
<sequence length="162" mass="16669">MENHISVLLLSIADNLHSTSFGCFCFTIKTSPINSGVLVQFPLGVHADACVVTNCGVLVQFPLGVHVTTCVVTNCGVHACVVTNCGVLACVVTNCGILVQFPLGVHAAACVRVGNALGAGDTSRALLTCKVALVLSGVLAVFQGIAIGNSRHVLGYIFTSDQ</sequence>
<comment type="similarity">
    <text evidence="1">Belongs to the multi antimicrobial extrusion (MATE) (TC 2.A.66.1) family.</text>
</comment>
<name>A0A060YWY0_ONCMY</name>
<reference evidence="2" key="1">
    <citation type="journal article" date="2014" name="Nat. Commun.">
        <title>The rainbow trout genome provides novel insights into evolution after whole-genome duplication in vertebrates.</title>
        <authorList>
            <person name="Berthelot C."/>
            <person name="Brunet F."/>
            <person name="Chalopin D."/>
            <person name="Juanchich A."/>
            <person name="Bernard M."/>
            <person name="Noel B."/>
            <person name="Bento P."/>
            <person name="Da Silva C."/>
            <person name="Labadie K."/>
            <person name="Alberti A."/>
            <person name="Aury J.M."/>
            <person name="Louis A."/>
            <person name="Dehais P."/>
            <person name="Bardou P."/>
            <person name="Montfort J."/>
            <person name="Klopp C."/>
            <person name="Cabau C."/>
            <person name="Gaspin C."/>
            <person name="Thorgaard G.H."/>
            <person name="Boussaha M."/>
            <person name="Quillet E."/>
            <person name="Guyomard R."/>
            <person name="Galiana D."/>
            <person name="Bobe J."/>
            <person name="Volff J.N."/>
            <person name="Genet C."/>
            <person name="Wincker P."/>
            <person name="Jaillon O."/>
            <person name="Roest Crollius H."/>
            <person name="Guiguen Y."/>
        </authorList>
    </citation>
    <scope>NUCLEOTIDE SEQUENCE [LARGE SCALE GENOMIC DNA]</scope>
</reference>
<accession>A0A060YWY0</accession>